<evidence type="ECO:0008006" key="2">
    <source>
        <dbReference type="Google" id="ProtNLM"/>
    </source>
</evidence>
<reference evidence="1" key="1">
    <citation type="submission" date="2014-12" db="EMBL/GenBank/DDBJ databases">
        <title>Insight into the proteome of Arion vulgaris.</title>
        <authorList>
            <person name="Aradska J."/>
            <person name="Bulat T."/>
            <person name="Smidak R."/>
            <person name="Sarate P."/>
            <person name="Gangsoo J."/>
            <person name="Sialana F."/>
            <person name="Bilban M."/>
            <person name="Lubec G."/>
        </authorList>
    </citation>
    <scope>NUCLEOTIDE SEQUENCE</scope>
    <source>
        <tissue evidence="1">Skin</tissue>
    </source>
</reference>
<dbReference type="AlphaFoldDB" id="A0A0B6XZ52"/>
<sequence length="71" mass="8415">FNNYYVFTDETNMCIFTTDNSGDNFARHCYLPFSPRVVKLNTVNPRHILAMDDKSDLKQLYLSENFGETWR</sequence>
<dbReference type="EMBL" id="HACG01001685">
    <property type="protein sequence ID" value="CEK48550.1"/>
    <property type="molecule type" value="Transcribed_RNA"/>
</dbReference>
<proteinExistence type="predicted"/>
<organism evidence="1">
    <name type="scientific">Arion vulgaris</name>
    <dbReference type="NCBI Taxonomy" id="1028688"/>
    <lineage>
        <taxon>Eukaryota</taxon>
        <taxon>Metazoa</taxon>
        <taxon>Spiralia</taxon>
        <taxon>Lophotrochozoa</taxon>
        <taxon>Mollusca</taxon>
        <taxon>Gastropoda</taxon>
        <taxon>Heterobranchia</taxon>
        <taxon>Euthyneura</taxon>
        <taxon>Panpulmonata</taxon>
        <taxon>Eupulmonata</taxon>
        <taxon>Stylommatophora</taxon>
        <taxon>Helicina</taxon>
        <taxon>Arionoidea</taxon>
        <taxon>Arionidae</taxon>
        <taxon>Arion</taxon>
    </lineage>
</organism>
<dbReference type="SUPFAM" id="SSF110296">
    <property type="entry name" value="Oligoxyloglucan reducing end-specific cellobiohydrolase"/>
    <property type="match status" value="1"/>
</dbReference>
<evidence type="ECO:0000313" key="1">
    <source>
        <dbReference type="EMBL" id="CEK48550.1"/>
    </source>
</evidence>
<name>A0A0B6XZ52_9EUPU</name>
<protein>
    <recommendedName>
        <fullName evidence="2">Sortilin N-terminal domain-containing protein</fullName>
    </recommendedName>
</protein>
<feature type="non-terminal residue" evidence="1">
    <location>
        <position position="1"/>
    </location>
</feature>
<gene>
    <name evidence="1" type="primary">ORF4383</name>
</gene>
<accession>A0A0B6XZ52</accession>
<feature type="non-terminal residue" evidence="1">
    <location>
        <position position="71"/>
    </location>
</feature>